<keyword evidence="4 8" id="KW-1003">Cell membrane</keyword>
<evidence type="ECO:0000313" key="10">
    <source>
        <dbReference type="Proteomes" id="UP001220962"/>
    </source>
</evidence>
<keyword evidence="7 8" id="KW-0472">Membrane</keyword>
<dbReference type="GO" id="GO:0000287">
    <property type="term" value="F:magnesium ion binding"/>
    <property type="evidence" value="ECO:0007669"/>
    <property type="project" value="TreeGrafter"/>
</dbReference>
<dbReference type="Gene3D" id="3.30.460.20">
    <property type="entry name" value="CorA soluble domain-like"/>
    <property type="match status" value="1"/>
</dbReference>
<name>A0AAX3N8E1_9BACL</name>
<comment type="subcellular location">
    <subcellularLocation>
        <location evidence="1">Cell membrane</location>
        <topology evidence="1">Multi-pass membrane protein</topology>
    </subcellularLocation>
    <subcellularLocation>
        <location evidence="8">Membrane</location>
        <topology evidence="8">Multi-pass membrane protein</topology>
    </subcellularLocation>
</comment>
<dbReference type="CDD" id="cd12831">
    <property type="entry name" value="TmCorA-like_u2"/>
    <property type="match status" value="1"/>
</dbReference>
<dbReference type="InterPro" id="IPR045861">
    <property type="entry name" value="CorA_cytoplasmic_dom"/>
</dbReference>
<dbReference type="InterPro" id="IPR004488">
    <property type="entry name" value="Mg/Co-transport_prot_CorA"/>
</dbReference>
<dbReference type="PANTHER" id="PTHR46494:SF1">
    <property type="entry name" value="CORA FAMILY METAL ION TRANSPORTER (EUROFUNG)"/>
    <property type="match status" value="1"/>
</dbReference>
<dbReference type="AlphaFoldDB" id="A0AAX3N8E1"/>
<dbReference type="SUPFAM" id="SSF143865">
    <property type="entry name" value="CorA soluble domain-like"/>
    <property type="match status" value="1"/>
</dbReference>
<dbReference type="InterPro" id="IPR045863">
    <property type="entry name" value="CorA_TM1_TM2"/>
</dbReference>
<keyword evidence="5 8" id="KW-0812">Transmembrane</keyword>
<keyword evidence="8" id="KW-0460">Magnesium</keyword>
<proteinExistence type="inferred from homology"/>
<dbReference type="Gene3D" id="1.20.58.340">
    <property type="entry name" value="Magnesium transport protein CorA, transmembrane region"/>
    <property type="match status" value="2"/>
</dbReference>
<sequence>MIRTMAITHDHKVVEALHLLDIRLEDYDFVWTDFSAPTEEESRLLQDYFHFHPLAVEDCLHVLQRPKLDYYGDIQFMVLHAIRQQEEKPHEVDLFLGPNLLVSYHHEPLEELDQAWERIGGEAERRTIWSRAPIAAAYTVMDKLVDGYFPVLFAIEDELAELEGRSGNAPMEELVNHVFLIRSKLLRLRNTIVPMRDLLYRIVNSQHIQGQSRNDHKLYFIDIYDHLLKLTDMLDADREMTADLRDSYISLNSDRMNSIMKTLTVITTLFMPLTLIAGIYGMNFHHMPELSYRYGYGAVILMMLLLGCGMMLWFKRRGWFK</sequence>
<evidence type="ECO:0000256" key="6">
    <source>
        <dbReference type="ARBA" id="ARBA00022989"/>
    </source>
</evidence>
<protein>
    <recommendedName>
        <fullName evidence="8">Magnesium transport protein CorA</fullName>
    </recommendedName>
</protein>
<keyword evidence="8" id="KW-0406">Ion transport</keyword>
<dbReference type="EMBL" id="CP118101">
    <property type="protein sequence ID" value="WDH84997.1"/>
    <property type="molecule type" value="Genomic_DNA"/>
</dbReference>
<evidence type="ECO:0000256" key="1">
    <source>
        <dbReference type="ARBA" id="ARBA00004651"/>
    </source>
</evidence>
<gene>
    <name evidence="8 9" type="primary">corA</name>
    <name evidence="9" type="ORF">PUW23_03325</name>
</gene>
<dbReference type="SUPFAM" id="SSF144083">
    <property type="entry name" value="Magnesium transport protein CorA, transmembrane region"/>
    <property type="match status" value="1"/>
</dbReference>
<accession>A0AAX3N8E1</accession>
<feature type="transmembrane region" description="Helical" evidence="8">
    <location>
        <begin position="294"/>
        <end position="314"/>
    </location>
</feature>
<dbReference type="GO" id="GO:0005886">
    <property type="term" value="C:plasma membrane"/>
    <property type="evidence" value="ECO:0007669"/>
    <property type="project" value="UniProtKB-SubCell"/>
</dbReference>
<dbReference type="Pfam" id="PF01544">
    <property type="entry name" value="CorA"/>
    <property type="match status" value="1"/>
</dbReference>
<evidence type="ECO:0000256" key="5">
    <source>
        <dbReference type="ARBA" id="ARBA00022692"/>
    </source>
</evidence>
<evidence type="ECO:0000256" key="2">
    <source>
        <dbReference type="ARBA" id="ARBA00009765"/>
    </source>
</evidence>
<dbReference type="PANTHER" id="PTHR46494">
    <property type="entry name" value="CORA FAMILY METAL ION TRANSPORTER (EUROFUNG)"/>
    <property type="match status" value="1"/>
</dbReference>
<evidence type="ECO:0000256" key="7">
    <source>
        <dbReference type="ARBA" id="ARBA00023136"/>
    </source>
</evidence>
<dbReference type="GO" id="GO:0050897">
    <property type="term" value="F:cobalt ion binding"/>
    <property type="evidence" value="ECO:0007669"/>
    <property type="project" value="TreeGrafter"/>
</dbReference>
<keyword evidence="6 8" id="KW-1133">Transmembrane helix</keyword>
<comment type="function">
    <text evidence="8">Mediates influx of magnesium ions.</text>
</comment>
<dbReference type="GO" id="GO:0015095">
    <property type="term" value="F:magnesium ion transmembrane transporter activity"/>
    <property type="evidence" value="ECO:0007669"/>
    <property type="project" value="UniProtKB-UniRule"/>
</dbReference>
<feature type="transmembrane region" description="Helical" evidence="8">
    <location>
        <begin position="263"/>
        <end position="282"/>
    </location>
</feature>
<evidence type="ECO:0000256" key="3">
    <source>
        <dbReference type="ARBA" id="ARBA00022448"/>
    </source>
</evidence>
<evidence type="ECO:0000256" key="4">
    <source>
        <dbReference type="ARBA" id="ARBA00022475"/>
    </source>
</evidence>
<organism evidence="9 10">
    <name type="scientific">Paenibacillus urinalis</name>
    <dbReference type="NCBI Taxonomy" id="521520"/>
    <lineage>
        <taxon>Bacteria</taxon>
        <taxon>Bacillati</taxon>
        <taxon>Bacillota</taxon>
        <taxon>Bacilli</taxon>
        <taxon>Bacillales</taxon>
        <taxon>Paenibacillaceae</taxon>
        <taxon>Paenibacillus</taxon>
    </lineage>
</organism>
<keyword evidence="3 8" id="KW-0813">Transport</keyword>
<evidence type="ECO:0000256" key="8">
    <source>
        <dbReference type="RuleBase" id="RU362010"/>
    </source>
</evidence>
<comment type="similarity">
    <text evidence="2 8">Belongs to the CorA metal ion transporter (MIT) (TC 1.A.35) family.</text>
</comment>
<dbReference type="Proteomes" id="UP001220962">
    <property type="component" value="Chromosome"/>
</dbReference>
<evidence type="ECO:0000313" key="9">
    <source>
        <dbReference type="EMBL" id="WDH84997.1"/>
    </source>
</evidence>
<dbReference type="InterPro" id="IPR002523">
    <property type="entry name" value="MgTranspt_CorA/ZnTranspt_ZntB"/>
</dbReference>
<dbReference type="FunFam" id="1.20.58.340:FF:000012">
    <property type="entry name" value="Magnesium transport protein CorA"/>
    <property type="match status" value="1"/>
</dbReference>
<dbReference type="GO" id="GO:0015087">
    <property type="term" value="F:cobalt ion transmembrane transporter activity"/>
    <property type="evidence" value="ECO:0007669"/>
    <property type="project" value="UniProtKB-UniRule"/>
</dbReference>
<reference evidence="9" key="1">
    <citation type="submission" date="2023-02" db="EMBL/GenBank/DDBJ databases">
        <title>Pathogen: clinical or host-associated sample.</title>
        <authorList>
            <person name="Hergert J."/>
            <person name="Casey R."/>
            <person name="Wagner J."/>
            <person name="Young E.L."/>
            <person name="Oakeson K.F."/>
        </authorList>
    </citation>
    <scope>NUCLEOTIDE SEQUENCE</scope>
    <source>
        <strain evidence="9">2022CK-00830</strain>
    </source>
</reference>
<dbReference type="RefSeq" id="WP_274359956.1">
    <property type="nucleotide sequence ID" value="NZ_CP118101.1"/>
</dbReference>
<dbReference type="NCBIfam" id="TIGR00383">
    <property type="entry name" value="corA"/>
    <property type="match status" value="1"/>
</dbReference>